<gene>
    <name evidence="2" type="ORF">M378DRAFT_161220</name>
</gene>
<feature type="signal peptide" evidence="1">
    <location>
        <begin position="1"/>
        <end position="19"/>
    </location>
</feature>
<evidence type="ECO:0008006" key="4">
    <source>
        <dbReference type="Google" id="ProtNLM"/>
    </source>
</evidence>
<organism evidence="2 3">
    <name type="scientific">Amanita muscaria (strain Koide BX008)</name>
    <dbReference type="NCBI Taxonomy" id="946122"/>
    <lineage>
        <taxon>Eukaryota</taxon>
        <taxon>Fungi</taxon>
        <taxon>Dikarya</taxon>
        <taxon>Basidiomycota</taxon>
        <taxon>Agaricomycotina</taxon>
        <taxon>Agaricomycetes</taxon>
        <taxon>Agaricomycetidae</taxon>
        <taxon>Agaricales</taxon>
        <taxon>Pluteineae</taxon>
        <taxon>Amanitaceae</taxon>
        <taxon>Amanita</taxon>
    </lineage>
</organism>
<evidence type="ECO:0000256" key="1">
    <source>
        <dbReference type="SAM" id="SignalP"/>
    </source>
</evidence>
<dbReference type="InParanoid" id="A0A0C2XB10"/>
<evidence type="ECO:0000313" key="3">
    <source>
        <dbReference type="Proteomes" id="UP000054549"/>
    </source>
</evidence>
<name>A0A0C2XB10_AMAMK</name>
<protein>
    <recommendedName>
        <fullName evidence="4">Secreted protein</fullName>
    </recommendedName>
</protein>
<accession>A0A0C2XB10</accession>
<dbReference type="AlphaFoldDB" id="A0A0C2XB10"/>
<dbReference type="Proteomes" id="UP000054549">
    <property type="component" value="Unassembled WGS sequence"/>
</dbReference>
<keyword evidence="1" id="KW-0732">Signal</keyword>
<keyword evidence="3" id="KW-1185">Reference proteome</keyword>
<reference evidence="2 3" key="1">
    <citation type="submission" date="2014-04" db="EMBL/GenBank/DDBJ databases">
        <title>Evolutionary Origins and Diversification of the Mycorrhizal Mutualists.</title>
        <authorList>
            <consortium name="DOE Joint Genome Institute"/>
            <consortium name="Mycorrhizal Genomics Consortium"/>
            <person name="Kohler A."/>
            <person name="Kuo A."/>
            <person name="Nagy L.G."/>
            <person name="Floudas D."/>
            <person name="Copeland A."/>
            <person name="Barry K.W."/>
            <person name="Cichocki N."/>
            <person name="Veneault-Fourrey C."/>
            <person name="LaButti K."/>
            <person name="Lindquist E.A."/>
            <person name="Lipzen A."/>
            <person name="Lundell T."/>
            <person name="Morin E."/>
            <person name="Murat C."/>
            <person name="Riley R."/>
            <person name="Ohm R."/>
            <person name="Sun H."/>
            <person name="Tunlid A."/>
            <person name="Henrissat B."/>
            <person name="Grigoriev I.V."/>
            <person name="Hibbett D.S."/>
            <person name="Martin F."/>
        </authorList>
    </citation>
    <scope>NUCLEOTIDE SEQUENCE [LARGE SCALE GENOMIC DNA]</scope>
    <source>
        <strain evidence="2 3">Koide BX008</strain>
    </source>
</reference>
<dbReference type="EMBL" id="KN818238">
    <property type="protein sequence ID" value="KIL66008.1"/>
    <property type="molecule type" value="Genomic_DNA"/>
</dbReference>
<proteinExistence type="predicted"/>
<sequence length="101" mass="11571">MTKTSYQTILLFLRLVSWATLRFSVLPEWKFGKETVNGSACQLVLRVSRPNRASQPLGIFLYCPGVPSHMHIRLPTYDTINFARPRILSFPATRLFFVSVP</sequence>
<feature type="chain" id="PRO_5002174115" description="Secreted protein" evidence="1">
    <location>
        <begin position="20"/>
        <end position="101"/>
    </location>
</feature>
<evidence type="ECO:0000313" key="2">
    <source>
        <dbReference type="EMBL" id="KIL66008.1"/>
    </source>
</evidence>
<dbReference type="HOGENOM" id="CLU_2290962_0_0_1"/>